<dbReference type="PROSITE" id="PS51257">
    <property type="entry name" value="PROKAR_LIPOPROTEIN"/>
    <property type="match status" value="1"/>
</dbReference>
<dbReference type="SMART" id="SM00028">
    <property type="entry name" value="TPR"/>
    <property type="match status" value="1"/>
</dbReference>
<organism evidence="2">
    <name type="scientific">Leptotrichia rugosa</name>
    <dbReference type="NCBI Taxonomy" id="3239302"/>
    <lineage>
        <taxon>Bacteria</taxon>
        <taxon>Fusobacteriati</taxon>
        <taxon>Fusobacteriota</taxon>
        <taxon>Fusobacteriia</taxon>
        <taxon>Fusobacteriales</taxon>
        <taxon>Leptotrichiaceae</taxon>
        <taxon>Leptotrichia</taxon>
    </lineage>
</organism>
<reference evidence="2" key="1">
    <citation type="submission" date="2024-07" db="EMBL/GenBank/DDBJ databases">
        <authorList>
            <person name="Li X.-J."/>
            <person name="Wang X."/>
        </authorList>
    </citation>
    <scope>NUCLEOTIDE SEQUENCE</scope>
    <source>
        <strain evidence="2">HSP-334</strain>
    </source>
</reference>
<dbReference type="SMART" id="SM00671">
    <property type="entry name" value="SEL1"/>
    <property type="match status" value="5"/>
</dbReference>
<dbReference type="PROSITE" id="PS50005">
    <property type="entry name" value="TPR"/>
    <property type="match status" value="1"/>
</dbReference>
<dbReference type="InterPro" id="IPR050767">
    <property type="entry name" value="Sel1_AlgK"/>
</dbReference>
<dbReference type="Pfam" id="PF08238">
    <property type="entry name" value="Sel1"/>
    <property type="match status" value="4"/>
</dbReference>
<dbReference type="KEGG" id="lrug:AB8B22_03935"/>
<evidence type="ECO:0000256" key="1">
    <source>
        <dbReference type="PROSITE-ProRule" id="PRU00339"/>
    </source>
</evidence>
<evidence type="ECO:0000313" key="2">
    <source>
        <dbReference type="EMBL" id="XDU67572.1"/>
    </source>
</evidence>
<dbReference type="PANTHER" id="PTHR11102:SF147">
    <property type="entry name" value="SEL1L ADAPTOR SUBUNIT OF ERAD E3 UBIQUITIN LIGASE"/>
    <property type="match status" value="1"/>
</dbReference>
<dbReference type="PANTHER" id="PTHR11102">
    <property type="entry name" value="SEL-1-LIKE PROTEIN"/>
    <property type="match status" value="1"/>
</dbReference>
<dbReference type="InterPro" id="IPR011990">
    <property type="entry name" value="TPR-like_helical_dom_sf"/>
</dbReference>
<dbReference type="EMBL" id="CP165644">
    <property type="protein sequence ID" value="XDU67572.1"/>
    <property type="molecule type" value="Genomic_DNA"/>
</dbReference>
<dbReference type="InterPro" id="IPR019734">
    <property type="entry name" value="TPR_rpt"/>
</dbReference>
<protein>
    <submittedName>
        <fullName evidence="2">Tetratricopeptide repeat protein</fullName>
    </submittedName>
</protein>
<dbReference type="InterPro" id="IPR006597">
    <property type="entry name" value="Sel1-like"/>
</dbReference>
<dbReference type="Pfam" id="PF13181">
    <property type="entry name" value="TPR_8"/>
    <property type="match status" value="1"/>
</dbReference>
<dbReference type="RefSeq" id="WP_094080670.1">
    <property type="nucleotide sequence ID" value="NZ_CP165644.1"/>
</dbReference>
<dbReference type="AlphaFoldDB" id="A0AB39VK85"/>
<proteinExistence type="predicted"/>
<keyword evidence="1" id="KW-0802">TPR repeat</keyword>
<name>A0AB39VK85_9FUSO</name>
<feature type="repeat" description="TPR" evidence="1">
    <location>
        <begin position="167"/>
        <end position="200"/>
    </location>
</feature>
<gene>
    <name evidence="2" type="ORF">AB8B22_03935</name>
</gene>
<accession>A0AB39VK85</accession>
<sequence>MKKYKKSILLVMGLMIFASCGKKERSFKSAPKPKIVSAIDEKVKKLTEAAQKGDVAAQTELGEMYLFGKGVPKDPKKALMWSTKAMKKGNEIATTNVGIIYFEGFGVKTNYKKASELFNKAMDKGNMNAEMKAPRYLGIMAQKGLGTKKNVEDAIFYYEIGDSAGDIVAQYNLAKIYESQNNYERAIELYKKAEERKDADAAPMLVALGDLYKEGKGVAKDTKEAKKWYEKAAEAGSKEAKLKLEKL</sequence>
<dbReference type="Gene3D" id="1.25.40.10">
    <property type="entry name" value="Tetratricopeptide repeat domain"/>
    <property type="match status" value="2"/>
</dbReference>
<dbReference type="SUPFAM" id="SSF81901">
    <property type="entry name" value="HCP-like"/>
    <property type="match status" value="2"/>
</dbReference>